<comment type="caution">
    <text evidence="9">The sequence shown here is derived from an EMBL/GenBank/DDBJ whole genome shotgun (WGS) entry which is preliminary data.</text>
</comment>
<dbReference type="Gene3D" id="3.30.565.10">
    <property type="entry name" value="Histidine kinase-like ATPase, C-terminal domain"/>
    <property type="match status" value="1"/>
</dbReference>
<accession>A0ABU4PP32</accession>
<dbReference type="Gene3D" id="3.30.450.20">
    <property type="entry name" value="PAS domain"/>
    <property type="match status" value="1"/>
</dbReference>
<dbReference type="InterPro" id="IPR036890">
    <property type="entry name" value="HATPase_C_sf"/>
</dbReference>
<dbReference type="SMART" id="SM00387">
    <property type="entry name" value="HATPase_c"/>
    <property type="match status" value="1"/>
</dbReference>
<dbReference type="InterPro" id="IPR013767">
    <property type="entry name" value="PAS_fold"/>
</dbReference>
<dbReference type="Proteomes" id="UP001279660">
    <property type="component" value="Unassembled WGS sequence"/>
</dbReference>
<proteinExistence type="predicted"/>
<evidence type="ECO:0000256" key="3">
    <source>
        <dbReference type="ARBA" id="ARBA00022553"/>
    </source>
</evidence>
<evidence type="ECO:0000256" key="2">
    <source>
        <dbReference type="ARBA" id="ARBA00012438"/>
    </source>
</evidence>
<evidence type="ECO:0000313" key="9">
    <source>
        <dbReference type="EMBL" id="MDX5985916.1"/>
    </source>
</evidence>
<evidence type="ECO:0000256" key="6">
    <source>
        <dbReference type="ARBA" id="ARBA00022777"/>
    </source>
</evidence>
<dbReference type="Pfam" id="PF02518">
    <property type="entry name" value="HATPase_c"/>
    <property type="match status" value="1"/>
</dbReference>
<keyword evidence="7" id="KW-0067">ATP-binding</keyword>
<dbReference type="InterPro" id="IPR035965">
    <property type="entry name" value="PAS-like_dom_sf"/>
</dbReference>
<dbReference type="CDD" id="cd00130">
    <property type="entry name" value="PAS"/>
    <property type="match status" value="1"/>
</dbReference>
<dbReference type="InterPro" id="IPR005467">
    <property type="entry name" value="His_kinase_dom"/>
</dbReference>
<dbReference type="PANTHER" id="PTHR41523">
    <property type="entry name" value="TWO-COMPONENT SYSTEM SENSOR PROTEIN"/>
    <property type="match status" value="1"/>
</dbReference>
<dbReference type="SUPFAM" id="SSF55785">
    <property type="entry name" value="PYP-like sensor domain (PAS domain)"/>
    <property type="match status" value="1"/>
</dbReference>
<keyword evidence="6 9" id="KW-0418">Kinase</keyword>
<gene>
    <name evidence="9" type="ORF">SIL82_16800</name>
</gene>
<keyword evidence="5" id="KW-0547">Nucleotide-binding</keyword>
<evidence type="ECO:0000256" key="5">
    <source>
        <dbReference type="ARBA" id="ARBA00022741"/>
    </source>
</evidence>
<comment type="catalytic activity">
    <reaction evidence="1">
        <text>ATP + protein L-histidine = ADP + protein N-phospho-L-histidine.</text>
        <dbReference type="EC" id="2.7.13.3"/>
    </reaction>
</comment>
<evidence type="ECO:0000256" key="7">
    <source>
        <dbReference type="ARBA" id="ARBA00022840"/>
    </source>
</evidence>
<dbReference type="Pfam" id="PF00989">
    <property type="entry name" value="PAS"/>
    <property type="match status" value="1"/>
</dbReference>
<name>A0ABU4PP32_9SPHN</name>
<dbReference type="SMART" id="SM00091">
    <property type="entry name" value="PAS"/>
    <property type="match status" value="1"/>
</dbReference>
<keyword evidence="3" id="KW-0597">Phosphoprotein</keyword>
<sequence>MPSPVSPDAELGLNLALAVVGSSHAPVLLLDENRAVIVASDAFCAAFDIDPKTIVGKTFADLGNGEWAIPQLQSLLKATASGLAEVKNYEFDLKRPGLGTRCLVLNAHKLSYGVGAEPRLLLAISDVTDARIAEKMNDDLVHDKSVLLQELQHRVANSLQIIASVLLQSARKVQSEEVRGHLRDAHSRVMSVAAIQRQLAVASLDKVDVGPYLHQLCESIGASMIHDHDQISIEVTSAREQVQANISVSLGLVVTELVINALKHAFPDGRHGKIAVDYQRSGADWALSVSDDGIGMTMQPGPIKAGLGTNIVQALAKQMDASVTVTDAAPGTRVTLEHHFTAAQSADAPPTPAPAV</sequence>
<dbReference type="InterPro" id="IPR000014">
    <property type="entry name" value="PAS"/>
</dbReference>
<dbReference type="EMBL" id="JAWXXV010000001">
    <property type="protein sequence ID" value="MDX5985916.1"/>
    <property type="molecule type" value="Genomic_DNA"/>
</dbReference>
<dbReference type="GO" id="GO:0016301">
    <property type="term" value="F:kinase activity"/>
    <property type="evidence" value="ECO:0007669"/>
    <property type="project" value="UniProtKB-KW"/>
</dbReference>
<dbReference type="PROSITE" id="PS50109">
    <property type="entry name" value="HIS_KIN"/>
    <property type="match status" value="1"/>
</dbReference>
<dbReference type="PANTHER" id="PTHR41523:SF8">
    <property type="entry name" value="ETHYLENE RESPONSE SENSOR PROTEIN"/>
    <property type="match status" value="1"/>
</dbReference>
<evidence type="ECO:0000256" key="4">
    <source>
        <dbReference type="ARBA" id="ARBA00022679"/>
    </source>
</evidence>
<keyword evidence="4" id="KW-0808">Transferase</keyword>
<evidence type="ECO:0000256" key="1">
    <source>
        <dbReference type="ARBA" id="ARBA00000085"/>
    </source>
</evidence>
<dbReference type="InterPro" id="IPR011495">
    <property type="entry name" value="Sig_transdc_His_kin_sub2_dim/P"/>
</dbReference>
<dbReference type="RefSeq" id="WP_010407135.1">
    <property type="nucleotide sequence ID" value="NZ_JAWXXV010000001.1"/>
</dbReference>
<evidence type="ECO:0000313" key="10">
    <source>
        <dbReference type="Proteomes" id="UP001279660"/>
    </source>
</evidence>
<evidence type="ECO:0000259" key="8">
    <source>
        <dbReference type="PROSITE" id="PS50109"/>
    </source>
</evidence>
<feature type="domain" description="Histidine kinase" evidence="8">
    <location>
        <begin position="150"/>
        <end position="342"/>
    </location>
</feature>
<keyword evidence="10" id="KW-1185">Reference proteome</keyword>
<protein>
    <recommendedName>
        <fullName evidence="2">histidine kinase</fullName>
        <ecNumber evidence="2">2.7.13.3</ecNumber>
    </recommendedName>
</protein>
<dbReference type="SUPFAM" id="SSF55874">
    <property type="entry name" value="ATPase domain of HSP90 chaperone/DNA topoisomerase II/histidine kinase"/>
    <property type="match status" value="1"/>
</dbReference>
<dbReference type="Pfam" id="PF07568">
    <property type="entry name" value="HisKA_2"/>
    <property type="match status" value="1"/>
</dbReference>
<reference evidence="9 10" key="1">
    <citation type="submission" date="2023-11" db="EMBL/GenBank/DDBJ databases">
        <title>MicrobeMod: A computational toolkit for identifying prokaryotic methylation and restriction-modification with nanopore sequencing.</title>
        <authorList>
            <person name="Crits-Christoph A."/>
            <person name="Kang S.C."/>
            <person name="Lee H."/>
            <person name="Ostrov N."/>
        </authorList>
    </citation>
    <scope>NUCLEOTIDE SEQUENCE [LARGE SCALE GENOMIC DNA]</scope>
    <source>
        <strain evidence="9 10">ATCC 14820</strain>
    </source>
</reference>
<organism evidence="9 10">
    <name type="scientific">Sphingomonas echinoides</name>
    <dbReference type="NCBI Taxonomy" id="59803"/>
    <lineage>
        <taxon>Bacteria</taxon>
        <taxon>Pseudomonadati</taxon>
        <taxon>Pseudomonadota</taxon>
        <taxon>Alphaproteobacteria</taxon>
        <taxon>Sphingomonadales</taxon>
        <taxon>Sphingomonadaceae</taxon>
        <taxon>Sphingomonas</taxon>
    </lineage>
</organism>
<dbReference type="EC" id="2.7.13.3" evidence="2"/>
<dbReference type="InterPro" id="IPR003594">
    <property type="entry name" value="HATPase_dom"/>
</dbReference>